<gene>
    <name evidence="3" type="ORF">MENT_LOCUS19773</name>
</gene>
<protein>
    <recommendedName>
        <fullName evidence="2">Fucosyltransferase N-terminal domain-containing protein</fullName>
    </recommendedName>
</protein>
<dbReference type="InterPro" id="IPR031481">
    <property type="entry name" value="Glyco_tran_10_N"/>
</dbReference>
<dbReference type="OrthoDB" id="5912041at2759"/>
<dbReference type="Proteomes" id="UP000580250">
    <property type="component" value="Unassembled WGS sequence"/>
</dbReference>
<name>A0A6V7V231_MELEN</name>
<feature type="transmembrane region" description="Helical" evidence="1">
    <location>
        <begin position="46"/>
        <end position="63"/>
    </location>
</feature>
<feature type="domain" description="Fucosyltransferase N-terminal" evidence="2">
    <location>
        <begin position="93"/>
        <end position="175"/>
    </location>
</feature>
<sequence length="210" mass="24512">MRFRTHTIRSIIIKLNKNLNYIPINSIISDNKQMCEGCKKIHKLKCVKIFTVIFMLGLIYILLTKKFNDSLLEIENITCDSSSPCYNLKSSKSTPIILGWNNLIDNDNIIDIQTGLYNTDECKYECEYVTDKDLYMNATAIMFHIRAEHKDLPLKRFSNQLYIFFLDESPSYTYEHFKVNKRLCMDTDFGSASGYIRDVNISICLADLYF</sequence>
<dbReference type="EMBL" id="CAJEWN010000140">
    <property type="protein sequence ID" value="CAD2168405.1"/>
    <property type="molecule type" value="Genomic_DNA"/>
</dbReference>
<dbReference type="SUPFAM" id="SSF53756">
    <property type="entry name" value="UDP-Glycosyltransferase/glycogen phosphorylase"/>
    <property type="match status" value="1"/>
</dbReference>
<organism evidence="3 4">
    <name type="scientific">Meloidogyne enterolobii</name>
    <name type="common">Root-knot nematode worm</name>
    <name type="synonym">Meloidogyne mayaguensis</name>
    <dbReference type="NCBI Taxonomy" id="390850"/>
    <lineage>
        <taxon>Eukaryota</taxon>
        <taxon>Metazoa</taxon>
        <taxon>Ecdysozoa</taxon>
        <taxon>Nematoda</taxon>
        <taxon>Chromadorea</taxon>
        <taxon>Rhabditida</taxon>
        <taxon>Tylenchina</taxon>
        <taxon>Tylenchomorpha</taxon>
        <taxon>Tylenchoidea</taxon>
        <taxon>Meloidogynidae</taxon>
        <taxon>Meloidogyninae</taxon>
        <taxon>Meloidogyne</taxon>
    </lineage>
</organism>
<evidence type="ECO:0000259" key="2">
    <source>
        <dbReference type="Pfam" id="PF17039"/>
    </source>
</evidence>
<evidence type="ECO:0000313" key="3">
    <source>
        <dbReference type="EMBL" id="CAD2168405.1"/>
    </source>
</evidence>
<accession>A0A6V7V231</accession>
<keyword evidence="1" id="KW-0812">Transmembrane</keyword>
<reference evidence="3 4" key="1">
    <citation type="submission" date="2020-08" db="EMBL/GenBank/DDBJ databases">
        <authorList>
            <person name="Koutsovoulos G."/>
            <person name="Danchin GJ E."/>
        </authorList>
    </citation>
    <scope>NUCLEOTIDE SEQUENCE [LARGE SCALE GENOMIC DNA]</scope>
</reference>
<dbReference type="AlphaFoldDB" id="A0A6V7V231"/>
<evidence type="ECO:0000256" key="1">
    <source>
        <dbReference type="SAM" id="Phobius"/>
    </source>
</evidence>
<comment type="caution">
    <text evidence="3">The sequence shown here is derived from an EMBL/GenBank/DDBJ whole genome shotgun (WGS) entry which is preliminary data.</text>
</comment>
<keyword evidence="1" id="KW-1133">Transmembrane helix</keyword>
<evidence type="ECO:0000313" key="4">
    <source>
        <dbReference type="Proteomes" id="UP000580250"/>
    </source>
</evidence>
<keyword evidence="1" id="KW-0472">Membrane</keyword>
<dbReference type="Pfam" id="PF17039">
    <property type="entry name" value="Glyco_tran_10_N"/>
    <property type="match status" value="1"/>
</dbReference>
<proteinExistence type="predicted"/>